<dbReference type="GO" id="GO:0017111">
    <property type="term" value="F:ribonucleoside triphosphate phosphatase activity"/>
    <property type="evidence" value="ECO:0007669"/>
    <property type="project" value="TreeGrafter"/>
</dbReference>
<dbReference type="Gene3D" id="3.30.420.150">
    <property type="entry name" value="Exopolyphosphatase. Domain 2"/>
    <property type="match status" value="1"/>
</dbReference>
<dbReference type="GO" id="GO:0005794">
    <property type="term" value="C:Golgi apparatus"/>
    <property type="evidence" value="ECO:0007669"/>
    <property type="project" value="TreeGrafter"/>
</dbReference>
<dbReference type="EC" id="3.6.1.42" evidence="4"/>
<keyword evidence="6" id="KW-0547">Nucleotide-binding</keyword>
<evidence type="ECO:0000256" key="8">
    <source>
        <dbReference type="SAM" id="Phobius"/>
    </source>
</evidence>
<feature type="active site" description="Proton acceptor" evidence="5">
    <location>
        <position position="194"/>
    </location>
</feature>
<evidence type="ECO:0000256" key="3">
    <source>
        <dbReference type="ARBA" id="ARBA00037742"/>
    </source>
</evidence>
<proteinExistence type="inferred from homology"/>
<keyword evidence="8" id="KW-0812">Transmembrane</keyword>
<dbReference type="EMBL" id="KV921528">
    <property type="protein sequence ID" value="ORE13545.1"/>
    <property type="molecule type" value="Genomic_DNA"/>
</dbReference>
<dbReference type="Proteomes" id="UP000242381">
    <property type="component" value="Unassembled WGS sequence"/>
</dbReference>
<dbReference type="FunFam" id="3.30.420.40:FF:000052">
    <property type="entry name" value="Ectonucleoside triphosphate diphosphohydrolase 5"/>
    <property type="match status" value="1"/>
</dbReference>
<sequence length="471" mass="52582">MIATSIKTKKSLFWKCGLVALFIILFLWLLYNPSSSSSSSVLSTEKNESIIEQPIEQTTQCLATKDGQASTKYAIMIDAGSSGSRVHVYKFSICNEPILENEVFHMLKPGLSSFQDDPEAAAASLNELLDIAVKSVPQEDQRCTPIAVKATAGLRLLGTEKSEAILQAVRRRLEAYPFPIAGDNGVEIMDGKDEGVYAWITVNFLLDKLKKDGQSAAIFDLGGASTQIVFEPTFASSATMAEGEHKYNLDYQNDTFTLYQHSYLGYGLNEARKRIKMEMIDMWQDEAKRTGRVYHPCLPDGHEEKFDYENSTVTLVGTGAGHAACRSVVERVFNKDKLCETNPCAFDGVYQPPLTETFKDRDLYVFSYFYDLTQPLGMPSEFSVRELGELTTRVCNGERKPFKHMPDAIKQLSDDANYCLNLSYIYNLLKFGYNIPSDRLVRTAKKIRGAETGWCLGASIAMLDQVNLCKA</sequence>
<protein>
    <recommendedName>
        <fullName evidence="4">guanosine-diphosphatase</fullName>
        <ecNumber evidence="4">3.6.1.42</ecNumber>
    </recommendedName>
</protein>
<dbReference type="CDD" id="cd24040">
    <property type="entry name" value="ASKHA_NBD_GDA1"/>
    <property type="match status" value="1"/>
</dbReference>
<dbReference type="OMA" id="FCFDANL"/>
<comment type="similarity">
    <text evidence="1 7">Belongs to the GDA1/CD39 NTPase family.</text>
</comment>
<gene>
    <name evidence="9" type="ORF">BCV71DRAFT_268239</name>
</gene>
<dbReference type="VEuPathDB" id="FungiDB:BCV72DRAFT_273972"/>
<name>A0A1X0RNC3_RHIZD</name>
<evidence type="ECO:0000313" key="10">
    <source>
        <dbReference type="Proteomes" id="UP000242381"/>
    </source>
</evidence>
<dbReference type="GO" id="GO:0004382">
    <property type="term" value="F:GDP phosphatase activity"/>
    <property type="evidence" value="ECO:0007669"/>
    <property type="project" value="UniProtKB-EC"/>
</dbReference>
<evidence type="ECO:0000256" key="5">
    <source>
        <dbReference type="PIRSR" id="PIRSR600407-1"/>
    </source>
</evidence>
<evidence type="ECO:0000313" key="9">
    <source>
        <dbReference type="EMBL" id="ORE13545.1"/>
    </source>
</evidence>
<keyword evidence="6" id="KW-0067">ATP-binding</keyword>
<dbReference type="GO" id="GO:0016020">
    <property type="term" value="C:membrane"/>
    <property type="evidence" value="ECO:0007669"/>
    <property type="project" value="TreeGrafter"/>
</dbReference>
<dbReference type="GO" id="GO:0005524">
    <property type="term" value="F:ATP binding"/>
    <property type="evidence" value="ECO:0007669"/>
    <property type="project" value="UniProtKB-KW"/>
</dbReference>
<dbReference type="Gene3D" id="3.30.420.40">
    <property type="match status" value="1"/>
</dbReference>
<evidence type="ECO:0000256" key="1">
    <source>
        <dbReference type="ARBA" id="ARBA00009283"/>
    </source>
</evidence>
<dbReference type="InterPro" id="IPR000407">
    <property type="entry name" value="GDA1_CD39_NTPase"/>
</dbReference>
<dbReference type="GO" id="GO:0009134">
    <property type="term" value="P:nucleoside diphosphate catabolic process"/>
    <property type="evidence" value="ECO:0007669"/>
    <property type="project" value="TreeGrafter"/>
</dbReference>
<dbReference type="PANTHER" id="PTHR11782">
    <property type="entry name" value="ADENOSINE/GUANOSINE DIPHOSPHATASE"/>
    <property type="match status" value="1"/>
</dbReference>
<evidence type="ECO:0000256" key="7">
    <source>
        <dbReference type="RuleBase" id="RU003833"/>
    </source>
</evidence>
<feature type="transmembrane region" description="Helical" evidence="8">
    <location>
        <begin position="12"/>
        <end position="31"/>
    </location>
</feature>
<keyword evidence="8" id="KW-1133">Transmembrane helix</keyword>
<evidence type="ECO:0000256" key="4">
    <source>
        <dbReference type="ARBA" id="ARBA00038903"/>
    </source>
</evidence>
<dbReference type="GO" id="GO:0045134">
    <property type="term" value="F:UDP phosphatase activity"/>
    <property type="evidence" value="ECO:0007669"/>
    <property type="project" value="TreeGrafter"/>
</dbReference>
<comment type="function">
    <text evidence="3">After transfer of sugars to endogenous macromolecular acceptors, the enzyme converts nucleoside diphosphates to nucleoside monophosphates which in turn exit the Golgi lumen in a coupled antiporter reaction, allowing entry of additional nucleotide sugar from the cytosol.</text>
</comment>
<keyword evidence="8" id="KW-0472">Membrane</keyword>
<keyword evidence="2 7" id="KW-0378">Hydrolase</keyword>
<evidence type="ECO:0000256" key="2">
    <source>
        <dbReference type="ARBA" id="ARBA00022801"/>
    </source>
</evidence>
<reference evidence="9 10" key="1">
    <citation type="journal article" date="2016" name="Proc. Natl. Acad. Sci. U.S.A.">
        <title>Lipid metabolic changes in an early divergent fungus govern the establishment of a mutualistic symbiosis with endobacteria.</title>
        <authorList>
            <person name="Lastovetsky O.A."/>
            <person name="Gaspar M.L."/>
            <person name="Mondo S.J."/>
            <person name="LaButti K.M."/>
            <person name="Sandor L."/>
            <person name="Grigoriev I.V."/>
            <person name="Henry S.A."/>
            <person name="Pawlowska T.E."/>
        </authorList>
    </citation>
    <scope>NUCLEOTIDE SEQUENCE [LARGE SCALE GENOMIC DNA]</scope>
    <source>
        <strain evidence="9 10">ATCC 11559</strain>
    </source>
</reference>
<dbReference type="Pfam" id="PF01150">
    <property type="entry name" value="GDA1_CD39"/>
    <property type="match status" value="1"/>
</dbReference>
<accession>A0A1X0RNC3</accession>
<evidence type="ECO:0000256" key="6">
    <source>
        <dbReference type="PIRSR" id="PIRSR600407-2"/>
    </source>
</evidence>
<dbReference type="PANTHER" id="PTHR11782:SF83">
    <property type="entry name" value="GUANOSINE-DIPHOSPHATASE"/>
    <property type="match status" value="1"/>
</dbReference>
<dbReference type="AlphaFoldDB" id="A0A1X0RNC3"/>
<dbReference type="PROSITE" id="PS01238">
    <property type="entry name" value="GDA1_CD39_NTPASE"/>
    <property type="match status" value="1"/>
</dbReference>
<feature type="binding site" evidence="6">
    <location>
        <begin position="223"/>
        <end position="227"/>
    </location>
    <ligand>
        <name>ATP</name>
        <dbReference type="ChEBI" id="CHEBI:30616"/>
    </ligand>
</feature>
<organism evidence="9 10">
    <name type="scientific">Rhizopus microsporus</name>
    <dbReference type="NCBI Taxonomy" id="58291"/>
    <lineage>
        <taxon>Eukaryota</taxon>
        <taxon>Fungi</taxon>
        <taxon>Fungi incertae sedis</taxon>
        <taxon>Mucoromycota</taxon>
        <taxon>Mucoromycotina</taxon>
        <taxon>Mucoromycetes</taxon>
        <taxon>Mucorales</taxon>
        <taxon>Mucorineae</taxon>
        <taxon>Rhizopodaceae</taxon>
        <taxon>Rhizopus</taxon>
    </lineage>
</organism>
<dbReference type="GO" id="GO:0006487">
    <property type="term" value="P:protein N-linked glycosylation"/>
    <property type="evidence" value="ECO:0007669"/>
    <property type="project" value="TreeGrafter"/>
</dbReference>